<accession>A0A5J5B7R8</accession>
<evidence type="ECO:0000313" key="1">
    <source>
        <dbReference type="EMBL" id="KAA8539295.1"/>
    </source>
</evidence>
<dbReference type="EMBL" id="CM018037">
    <property type="protein sequence ID" value="KAA8539295.1"/>
    <property type="molecule type" value="Genomic_DNA"/>
</dbReference>
<dbReference type="AlphaFoldDB" id="A0A5J5B7R8"/>
<proteinExistence type="predicted"/>
<reference evidence="1 2" key="1">
    <citation type="submission" date="2019-09" db="EMBL/GenBank/DDBJ databases">
        <title>A chromosome-level genome assembly of the Chinese tupelo Nyssa sinensis.</title>
        <authorList>
            <person name="Yang X."/>
            <person name="Kang M."/>
            <person name="Yang Y."/>
            <person name="Xiong H."/>
            <person name="Wang M."/>
            <person name="Zhang Z."/>
            <person name="Wang Z."/>
            <person name="Wu H."/>
            <person name="Ma T."/>
            <person name="Liu J."/>
            <person name="Xi Z."/>
        </authorList>
    </citation>
    <scope>NUCLEOTIDE SEQUENCE [LARGE SCALE GENOMIC DNA]</scope>
    <source>
        <strain evidence="1">J267</strain>
        <tissue evidence="1">Leaf</tissue>
    </source>
</reference>
<gene>
    <name evidence="1" type="ORF">F0562_025987</name>
</gene>
<sequence>MRSEQLRFGVNDGQVETDRFDNRRVVRVGLGGEGVGGDVEDEDVEGLEGRGGVVVEEGGGDGSFSGRAEVAEALEDAANWWMSLWMCGASDLVARRILGKIGLQIGRSSGNAVLGMGAGGGGGAAAAIIFSASEKLPH</sequence>
<organism evidence="1 2">
    <name type="scientific">Nyssa sinensis</name>
    <dbReference type="NCBI Taxonomy" id="561372"/>
    <lineage>
        <taxon>Eukaryota</taxon>
        <taxon>Viridiplantae</taxon>
        <taxon>Streptophyta</taxon>
        <taxon>Embryophyta</taxon>
        <taxon>Tracheophyta</taxon>
        <taxon>Spermatophyta</taxon>
        <taxon>Magnoliopsida</taxon>
        <taxon>eudicotyledons</taxon>
        <taxon>Gunneridae</taxon>
        <taxon>Pentapetalae</taxon>
        <taxon>asterids</taxon>
        <taxon>Cornales</taxon>
        <taxon>Nyssaceae</taxon>
        <taxon>Nyssa</taxon>
    </lineage>
</organism>
<name>A0A5J5B7R8_9ASTE</name>
<dbReference type="Proteomes" id="UP000325577">
    <property type="component" value="Linkage Group LG14"/>
</dbReference>
<evidence type="ECO:0000313" key="2">
    <source>
        <dbReference type="Proteomes" id="UP000325577"/>
    </source>
</evidence>
<protein>
    <submittedName>
        <fullName evidence="1">Uncharacterized protein</fullName>
    </submittedName>
</protein>
<keyword evidence="2" id="KW-1185">Reference proteome</keyword>